<gene>
    <name evidence="1" type="ORF">ACFQ0V_02745</name>
</gene>
<comment type="caution">
    <text evidence="1">The sequence shown here is derived from an EMBL/GenBank/DDBJ whole genome shotgun (WGS) entry which is preliminary data.</text>
</comment>
<proteinExistence type="predicted"/>
<reference evidence="2" key="1">
    <citation type="journal article" date="2019" name="Int. J. Syst. Evol. Microbiol.">
        <title>The Global Catalogue of Microorganisms (GCM) 10K type strain sequencing project: providing services to taxonomists for standard genome sequencing and annotation.</title>
        <authorList>
            <consortium name="The Broad Institute Genomics Platform"/>
            <consortium name="The Broad Institute Genome Sequencing Center for Infectious Disease"/>
            <person name="Wu L."/>
            <person name="Ma J."/>
        </authorList>
    </citation>
    <scope>NUCLEOTIDE SEQUENCE [LARGE SCALE GENOMIC DNA]</scope>
    <source>
        <strain evidence="2">CCUG 63563</strain>
    </source>
</reference>
<sequence>MYHTLMNLGKKGMLKATSEVYGELLKVEDEIEFNCPVLITYWEYDQTGYVKKYCNDWAEKTGYLLKVISNASHKANYDNYEEFNDLLTIFVESL</sequence>
<dbReference type="Proteomes" id="UP001596976">
    <property type="component" value="Unassembled WGS sequence"/>
</dbReference>
<keyword evidence="2" id="KW-1185">Reference proteome</keyword>
<evidence type="ECO:0000313" key="1">
    <source>
        <dbReference type="EMBL" id="MFD0942688.1"/>
    </source>
</evidence>
<organism evidence="1 2">
    <name type="scientific">Savagea faecisuis</name>
    <dbReference type="NCBI Taxonomy" id="1274803"/>
    <lineage>
        <taxon>Bacteria</taxon>
        <taxon>Bacillati</taxon>
        <taxon>Bacillota</taxon>
        <taxon>Bacilli</taxon>
        <taxon>Bacillales</taxon>
        <taxon>Caryophanaceae</taxon>
        <taxon>Savagea</taxon>
    </lineage>
</organism>
<accession>A0ABW3GTY7</accession>
<dbReference type="EMBL" id="JBHTJF010000011">
    <property type="protein sequence ID" value="MFD0942688.1"/>
    <property type="molecule type" value="Genomic_DNA"/>
</dbReference>
<protein>
    <submittedName>
        <fullName evidence="1">Uncharacterized protein</fullName>
    </submittedName>
</protein>
<evidence type="ECO:0000313" key="2">
    <source>
        <dbReference type="Proteomes" id="UP001596976"/>
    </source>
</evidence>
<dbReference type="RefSeq" id="WP_381009390.1">
    <property type="nucleotide sequence ID" value="NZ_JBHTJF010000011.1"/>
</dbReference>
<name>A0ABW3GTY7_9BACL</name>